<reference evidence="3" key="1">
    <citation type="submission" date="2020-02" db="EMBL/GenBank/DDBJ databases">
        <authorList>
            <person name="Meier V. D."/>
        </authorList>
    </citation>
    <scope>NUCLEOTIDE SEQUENCE</scope>
    <source>
        <strain evidence="3">AVDCRST_MAG20</strain>
    </source>
</reference>
<dbReference type="PANTHER" id="PTHR46401:SF2">
    <property type="entry name" value="GLYCOSYLTRANSFERASE WBBK-RELATED"/>
    <property type="match status" value="1"/>
</dbReference>
<dbReference type="GO" id="GO:0016757">
    <property type="term" value="F:glycosyltransferase activity"/>
    <property type="evidence" value="ECO:0007669"/>
    <property type="project" value="InterPro"/>
</dbReference>
<sequence>MRAVHQFLPDLSPGDAVSGHTLAIQVELRAMGLESEVYSHTTHPSLAERARPYQRYRGSADGDVRLLYHLAIGSVVADFLLERPEGLLVDYHNLTPGAFFADWDPPVVYGQSWGREQLRALAARTELGLADSGFNRSELVEAGYRRTTVVPILFDPSLFEREVDESALGRLVSAKAAGGADWLFVGRVVPNKAQHDVVKAFAAYRRVFDPQARLHLVGGTSVPSYAEALGRFVDALGLTGAVELAGAVPPGVLAAQYRAADVFVCLSDHEGFCLPLLEAMHHEVPIVALGATAVTETLGHGGVALDRKDPLTVAAAVDRVIGDERLRAGLVAAGRDRLADLSLERSRAALRAAIASLEAA</sequence>
<organism evidence="3">
    <name type="scientific">uncultured Acidimicrobiales bacterium</name>
    <dbReference type="NCBI Taxonomy" id="310071"/>
    <lineage>
        <taxon>Bacteria</taxon>
        <taxon>Bacillati</taxon>
        <taxon>Actinomycetota</taxon>
        <taxon>Acidimicrobiia</taxon>
        <taxon>Acidimicrobiales</taxon>
        <taxon>environmental samples</taxon>
    </lineage>
</organism>
<dbReference type="EMBL" id="CADCSY010000114">
    <property type="protein sequence ID" value="CAA9256341.1"/>
    <property type="molecule type" value="Genomic_DNA"/>
</dbReference>
<proteinExistence type="predicted"/>
<dbReference type="Gene3D" id="3.40.50.2000">
    <property type="entry name" value="Glycogen Phosphorylase B"/>
    <property type="match status" value="1"/>
</dbReference>
<dbReference type="PANTHER" id="PTHR46401">
    <property type="entry name" value="GLYCOSYLTRANSFERASE WBBK-RELATED"/>
    <property type="match status" value="1"/>
</dbReference>
<dbReference type="AlphaFoldDB" id="A0A6J4IPE4"/>
<protein>
    <recommendedName>
        <fullName evidence="2">Glycosyl transferase family 1 domain-containing protein</fullName>
    </recommendedName>
</protein>
<dbReference type="CDD" id="cd03801">
    <property type="entry name" value="GT4_PimA-like"/>
    <property type="match status" value="1"/>
</dbReference>
<evidence type="ECO:0000256" key="1">
    <source>
        <dbReference type="ARBA" id="ARBA00022679"/>
    </source>
</evidence>
<gene>
    <name evidence="3" type="ORF">AVDCRST_MAG20-2450</name>
</gene>
<keyword evidence="1" id="KW-0808">Transferase</keyword>
<dbReference type="SUPFAM" id="SSF53756">
    <property type="entry name" value="UDP-Glycosyltransferase/glycogen phosphorylase"/>
    <property type="match status" value="1"/>
</dbReference>
<feature type="domain" description="Glycosyl transferase family 1" evidence="2">
    <location>
        <begin position="181"/>
        <end position="336"/>
    </location>
</feature>
<name>A0A6J4IPE4_9ACTN</name>
<dbReference type="InterPro" id="IPR001296">
    <property type="entry name" value="Glyco_trans_1"/>
</dbReference>
<dbReference type="Pfam" id="PF00534">
    <property type="entry name" value="Glycos_transf_1"/>
    <property type="match status" value="1"/>
</dbReference>
<evidence type="ECO:0000259" key="2">
    <source>
        <dbReference type="Pfam" id="PF00534"/>
    </source>
</evidence>
<evidence type="ECO:0000313" key="3">
    <source>
        <dbReference type="EMBL" id="CAA9256341.1"/>
    </source>
</evidence>
<accession>A0A6J4IPE4</accession>
<dbReference type="GO" id="GO:0009103">
    <property type="term" value="P:lipopolysaccharide biosynthetic process"/>
    <property type="evidence" value="ECO:0007669"/>
    <property type="project" value="TreeGrafter"/>
</dbReference>